<dbReference type="Proteomes" id="UP000705867">
    <property type="component" value="Unassembled WGS sequence"/>
</dbReference>
<keyword evidence="1" id="KW-0732">Signal</keyword>
<sequence>MRYTLAATVLAAGLLFSGCTGDKAAELYDTAKFEELQNNKEHAVQLYEEIVAKYPRSDYAKKAEERLAELKGKRP</sequence>
<feature type="signal peptide" evidence="1">
    <location>
        <begin position="1"/>
        <end position="24"/>
    </location>
</feature>
<dbReference type="PROSITE" id="PS51257">
    <property type="entry name" value="PROKAR_LIPOPROTEIN"/>
    <property type="match status" value="1"/>
</dbReference>
<dbReference type="EMBL" id="JAIOIV010000040">
    <property type="protein sequence ID" value="MBZ0155669.1"/>
    <property type="molecule type" value="Genomic_DNA"/>
</dbReference>
<dbReference type="AlphaFoldDB" id="A0A953J9P3"/>
<evidence type="ECO:0000313" key="3">
    <source>
        <dbReference type="Proteomes" id="UP000705867"/>
    </source>
</evidence>
<reference evidence="2" key="2">
    <citation type="submission" date="2021-08" db="EMBL/GenBank/DDBJ databases">
        <authorList>
            <person name="Dalcin Martins P."/>
        </authorList>
    </citation>
    <scope>NUCLEOTIDE SEQUENCE</scope>
    <source>
        <strain evidence="2">MAG_39</strain>
    </source>
</reference>
<evidence type="ECO:0000256" key="1">
    <source>
        <dbReference type="SAM" id="SignalP"/>
    </source>
</evidence>
<organism evidence="2 3">
    <name type="scientific">Candidatus Nitrobium versatile</name>
    <dbReference type="NCBI Taxonomy" id="2884831"/>
    <lineage>
        <taxon>Bacteria</taxon>
        <taxon>Pseudomonadati</taxon>
        <taxon>Nitrospirota</taxon>
        <taxon>Nitrospiria</taxon>
        <taxon>Nitrospirales</taxon>
        <taxon>Nitrospiraceae</taxon>
        <taxon>Candidatus Nitrobium</taxon>
    </lineage>
</organism>
<evidence type="ECO:0000313" key="2">
    <source>
        <dbReference type="EMBL" id="MBZ0155669.1"/>
    </source>
</evidence>
<gene>
    <name evidence="2" type="ORF">K8I29_05565</name>
</gene>
<reference evidence="2" key="1">
    <citation type="journal article" date="2021" name="bioRxiv">
        <title>Unraveling nitrogen, sulfur and carbon metabolic pathways and microbial community transcriptional responses to substrate deprivation and toxicity stresses in a bioreactor mimicking anoxic brackish coastal sediment conditions.</title>
        <authorList>
            <person name="Martins P.D."/>
            <person name="Echeveste M.J."/>
            <person name="Arshad A."/>
            <person name="Kurth J."/>
            <person name="Ouboter H."/>
            <person name="Jetten M.S.M."/>
            <person name="Welte C.U."/>
        </authorList>
    </citation>
    <scope>NUCLEOTIDE SEQUENCE</scope>
    <source>
        <strain evidence="2">MAG_39</strain>
    </source>
</reference>
<feature type="chain" id="PRO_5037858284" description="Outer membrane protein assembly factor BamD" evidence="1">
    <location>
        <begin position="25"/>
        <end position="75"/>
    </location>
</feature>
<accession>A0A953J9P3</accession>
<dbReference type="Gene3D" id="1.25.40.10">
    <property type="entry name" value="Tetratricopeptide repeat domain"/>
    <property type="match status" value="1"/>
</dbReference>
<protein>
    <recommendedName>
        <fullName evidence="4">Outer membrane protein assembly factor BamD</fullName>
    </recommendedName>
</protein>
<dbReference type="InterPro" id="IPR011990">
    <property type="entry name" value="TPR-like_helical_dom_sf"/>
</dbReference>
<name>A0A953J9P3_9BACT</name>
<proteinExistence type="predicted"/>
<evidence type="ECO:0008006" key="4">
    <source>
        <dbReference type="Google" id="ProtNLM"/>
    </source>
</evidence>
<comment type="caution">
    <text evidence="2">The sequence shown here is derived from an EMBL/GenBank/DDBJ whole genome shotgun (WGS) entry which is preliminary data.</text>
</comment>